<comment type="similarity">
    <text evidence="1">Belongs to the cytochrome P450 family.</text>
</comment>
<keyword evidence="4" id="KW-0560">Oxidoreductase</keyword>
<dbReference type="PANTHER" id="PTHR46696:SF1">
    <property type="entry name" value="CYTOCHROME P450 YJIB-RELATED"/>
    <property type="match status" value="1"/>
</dbReference>
<keyword evidence="3" id="KW-0479">Metal-binding</keyword>
<dbReference type="Proteomes" id="UP001610810">
    <property type="component" value="Unassembled WGS sequence"/>
</dbReference>
<sequence>MAGRPPAEPVVARADAEAEQLFYTIMMQPVEDPYPLYHQLRDTAPALLTGDGTLVLSRHSDCNAALRNRSLGKGDEWLKLQLKDVSKDDLRGVMELMQQSMILTNPPQHTRLRRIVSSAFTGRHVEALRDGVTRRVDGLLDRLAERPGADLMTELAMPLPVSTIGDLLGIPEADRAELVPVIHELGLLMEPASGPAEINRGVAAQTHLATYLGGLIAERQQRPQDDLLSRLASTSDEALDRTETIATALLLFGAGNTPTANLIGNGLDALFRFPESRRRLTEDPGLLPSAVDEMLRFDSPSQFDVFTVLQPHSFAGTDLKPGQGVMMMLGAANHDPERFDDPDAFDVARKENGHLSFAAGIHHCLGAHLARLQAEVVFGRLLARFPKVEPAAEAVRHPGLGNRGFDSIPVNLAA</sequence>
<keyword evidence="2" id="KW-0349">Heme</keyword>
<evidence type="ECO:0000313" key="9">
    <source>
        <dbReference type="Proteomes" id="UP001610810"/>
    </source>
</evidence>
<dbReference type="EMBL" id="JAAIFS010000001">
    <property type="protein sequence ID" value="NEV85170.1"/>
    <property type="molecule type" value="Genomic_DNA"/>
</dbReference>
<dbReference type="CDD" id="cd20625">
    <property type="entry name" value="CYP164-like"/>
    <property type="match status" value="1"/>
</dbReference>
<evidence type="ECO:0000256" key="2">
    <source>
        <dbReference type="ARBA" id="ARBA00022617"/>
    </source>
</evidence>
<evidence type="ECO:0000256" key="4">
    <source>
        <dbReference type="ARBA" id="ARBA00023002"/>
    </source>
</evidence>
<accession>A0A6B3QBQ4</accession>
<dbReference type="AlphaFoldDB" id="A0A6B3QBQ4"/>
<dbReference type="RefSeq" id="WP_161380855.1">
    <property type="nucleotide sequence ID" value="NZ_JAAIFS010000001.1"/>
</dbReference>
<evidence type="ECO:0000313" key="8">
    <source>
        <dbReference type="EMBL" id="NEV85170.1"/>
    </source>
</evidence>
<comment type="caution">
    <text evidence="8">The sequence shown here is derived from an EMBL/GenBank/DDBJ whole genome shotgun (WGS) entry which is preliminary data.</text>
</comment>
<keyword evidence="6" id="KW-0503">Monooxygenase</keyword>
<evidence type="ECO:0000313" key="7">
    <source>
        <dbReference type="EMBL" id="MFI0575794.1"/>
    </source>
</evidence>
<gene>
    <name evidence="7" type="ORF">ACH3YB_29595</name>
    <name evidence="8" type="ORF">GUR47_00450</name>
</gene>
<organism evidence="8">
    <name type="scientific">Streptomyces tendae</name>
    <dbReference type="NCBI Taxonomy" id="1932"/>
    <lineage>
        <taxon>Bacteria</taxon>
        <taxon>Bacillati</taxon>
        <taxon>Actinomycetota</taxon>
        <taxon>Actinomycetes</taxon>
        <taxon>Kitasatosporales</taxon>
        <taxon>Streptomycetaceae</taxon>
        <taxon>Streptomyces</taxon>
    </lineage>
</organism>
<dbReference type="GO" id="GO:0016705">
    <property type="term" value="F:oxidoreductase activity, acting on paired donors, with incorporation or reduction of molecular oxygen"/>
    <property type="evidence" value="ECO:0007669"/>
    <property type="project" value="InterPro"/>
</dbReference>
<keyword evidence="9" id="KW-1185">Reference proteome</keyword>
<dbReference type="SUPFAM" id="SSF48264">
    <property type="entry name" value="Cytochrome P450"/>
    <property type="match status" value="1"/>
</dbReference>
<dbReference type="Gene3D" id="1.10.630.10">
    <property type="entry name" value="Cytochrome P450"/>
    <property type="match status" value="1"/>
</dbReference>
<dbReference type="InterPro" id="IPR002397">
    <property type="entry name" value="Cyt_P450_B"/>
</dbReference>
<dbReference type="InterPro" id="IPR036396">
    <property type="entry name" value="Cyt_P450_sf"/>
</dbReference>
<evidence type="ECO:0000256" key="1">
    <source>
        <dbReference type="ARBA" id="ARBA00010617"/>
    </source>
</evidence>
<dbReference type="GO" id="GO:0004497">
    <property type="term" value="F:monooxygenase activity"/>
    <property type="evidence" value="ECO:0007669"/>
    <property type="project" value="UniProtKB-KW"/>
</dbReference>
<evidence type="ECO:0000256" key="3">
    <source>
        <dbReference type="ARBA" id="ARBA00022723"/>
    </source>
</evidence>
<evidence type="ECO:0000256" key="5">
    <source>
        <dbReference type="ARBA" id="ARBA00023004"/>
    </source>
</evidence>
<reference evidence="8" key="1">
    <citation type="journal article" date="2020" name="Microorganisms">
        <title>Isolation, Genomic and Metabolomic Characterization of Streptomyces tendae VITAKN with Quorum Sensing Inhibitory Activity from Southern India.</title>
        <authorList>
            <person name="Ishaque N.M."/>
            <person name="Burgsdorf I."/>
            <person name="Limlingan Malit J.J."/>
            <person name="Saha S."/>
            <person name="Teta R."/>
            <person name="Ewe D."/>
            <person name="Kannabiran K."/>
            <person name="Hrouzek P."/>
            <person name="Steindler L."/>
            <person name="Costantino V."/>
            <person name="Saurav K."/>
        </authorList>
    </citation>
    <scope>NUCLEOTIDE SEQUENCE</scope>
    <source>
        <strain evidence="8">VITAKN</strain>
    </source>
</reference>
<name>A0A6B3QBQ4_STRTE</name>
<dbReference type="PRINTS" id="PR00359">
    <property type="entry name" value="BP450"/>
</dbReference>
<dbReference type="EMBL" id="JBIQWK010000010">
    <property type="protein sequence ID" value="MFI0575794.1"/>
    <property type="molecule type" value="Genomic_DNA"/>
</dbReference>
<dbReference type="FunFam" id="1.10.630.10:FF:000018">
    <property type="entry name" value="Cytochrome P450 monooxygenase"/>
    <property type="match status" value="1"/>
</dbReference>
<dbReference type="GO" id="GO:0020037">
    <property type="term" value="F:heme binding"/>
    <property type="evidence" value="ECO:0007669"/>
    <property type="project" value="InterPro"/>
</dbReference>
<dbReference type="GO" id="GO:0005506">
    <property type="term" value="F:iron ion binding"/>
    <property type="evidence" value="ECO:0007669"/>
    <property type="project" value="InterPro"/>
</dbReference>
<dbReference type="Pfam" id="PF00067">
    <property type="entry name" value="p450"/>
    <property type="match status" value="1"/>
</dbReference>
<dbReference type="InterPro" id="IPR001128">
    <property type="entry name" value="Cyt_P450"/>
</dbReference>
<dbReference type="PANTHER" id="PTHR46696">
    <property type="entry name" value="P450, PUTATIVE (EUROFUNG)-RELATED"/>
    <property type="match status" value="1"/>
</dbReference>
<keyword evidence="5" id="KW-0408">Iron</keyword>
<reference evidence="7 9" key="2">
    <citation type="submission" date="2024-10" db="EMBL/GenBank/DDBJ databases">
        <authorList>
            <person name="Wannawong T."/>
            <person name="Kuncharoen N."/>
            <person name="Mhuantong W."/>
        </authorList>
    </citation>
    <scope>NUCLEOTIDE SEQUENCE [LARGE SCALE GENOMIC DNA]</scope>
    <source>
        <strain evidence="7 9">CALK1-4</strain>
    </source>
</reference>
<proteinExistence type="inferred from homology"/>
<evidence type="ECO:0000256" key="6">
    <source>
        <dbReference type="ARBA" id="ARBA00023033"/>
    </source>
</evidence>
<protein>
    <submittedName>
        <fullName evidence="8">Cytochrome P450</fullName>
    </submittedName>
</protein>